<sequence length="382" mass="40642">MKIAIISPNTANLRTMAEVLTAASHQVSCTEGGKSRMRAVAEAESPDLVLVEGMCCDPSELSAVEQLGEQYPRIAVVLLCPTHTPDFLMQAMRAGVREVLPSPASAEALRAMAGRIEAKLPGAGRRSGRILAFMPCKGGSGATFLATNLAALLAERSSVLLVDLNIQFGDALAFVHDGRPASTLADVAAATSRLDGALLAASCVNVAPNFALLAAPLDLTQSMEVKPEHIDQLLAVAAARYDFVLLDLPRLLDTLAIHALDRCTRIYPVLQASLPAVHNARRLLAAFDALGYRSDKTELIVNRWERSNTLSLEEIGRALGAATLRTVPNAWREVNGAIDQGAPVARSARGSGVARTLAEFAESLQPRPEAGRGLLTRWFGRA</sequence>
<gene>
    <name evidence="3" type="ORF">IM725_17540</name>
</gene>
<comment type="caution">
    <text evidence="1">Lacks conserved residue(s) required for the propagation of feature annotation.</text>
</comment>
<dbReference type="Proteomes" id="UP000715965">
    <property type="component" value="Unassembled WGS sequence"/>
</dbReference>
<dbReference type="InterPro" id="IPR001789">
    <property type="entry name" value="Sig_transdc_resp-reg_receiver"/>
</dbReference>
<dbReference type="Gene3D" id="3.40.50.300">
    <property type="entry name" value="P-loop containing nucleotide triphosphate hydrolases"/>
    <property type="match status" value="1"/>
</dbReference>
<dbReference type="InterPro" id="IPR050625">
    <property type="entry name" value="ParA/MinD_ATPase"/>
</dbReference>
<dbReference type="InterPro" id="IPR027417">
    <property type="entry name" value="P-loop_NTPase"/>
</dbReference>
<evidence type="ECO:0000259" key="2">
    <source>
        <dbReference type="PROSITE" id="PS50110"/>
    </source>
</evidence>
<dbReference type="SUPFAM" id="SSF52540">
    <property type="entry name" value="P-loop containing nucleoside triphosphate hydrolases"/>
    <property type="match status" value="1"/>
</dbReference>
<dbReference type="InterPro" id="IPR011006">
    <property type="entry name" value="CheY-like_superfamily"/>
</dbReference>
<keyword evidence="4" id="KW-1185">Reference proteome</keyword>
<evidence type="ECO:0000256" key="1">
    <source>
        <dbReference type="PROSITE-ProRule" id="PRU00169"/>
    </source>
</evidence>
<dbReference type="InterPro" id="IPR025669">
    <property type="entry name" value="AAA_dom"/>
</dbReference>
<dbReference type="RefSeq" id="WP_193781929.1">
    <property type="nucleotide sequence ID" value="NZ_JADDOJ010000095.1"/>
</dbReference>
<dbReference type="Gene3D" id="3.40.50.2300">
    <property type="match status" value="1"/>
</dbReference>
<comment type="caution">
    <text evidence="3">The sequence shown here is derived from an EMBL/GenBank/DDBJ whole genome shotgun (WGS) entry which is preliminary data.</text>
</comment>
<evidence type="ECO:0000313" key="3">
    <source>
        <dbReference type="EMBL" id="MBE7942376.1"/>
    </source>
</evidence>
<dbReference type="EMBL" id="JADDOJ010000095">
    <property type="protein sequence ID" value="MBE7942376.1"/>
    <property type="molecule type" value="Genomic_DNA"/>
</dbReference>
<dbReference type="SUPFAM" id="SSF52172">
    <property type="entry name" value="CheY-like"/>
    <property type="match status" value="1"/>
</dbReference>
<dbReference type="PROSITE" id="PS50110">
    <property type="entry name" value="RESPONSE_REGULATORY"/>
    <property type="match status" value="1"/>
</dbReference>
<dbReference type="PANTHER" id="PTHR43384:SF13">
    <property type="entry name" value="SLR0110 PROTEIN"/>
    <property type="match status" value="1"/>
</dbReference>
<protein>
    <submittedName>
        <fullName evidence="3">AAA family ATPase</fullName>
    </submittedName>
</protein>
<feature type="domain" description="Response regulatory" evidence="2">
    <location>
        <begin position="2"/>
        <end position="117"/>
    </location>
</feature>
<name>A0ABR9SJ30_9BURK</name>
<dbReference type="PANTHER" id="PTHR43384">
    <property type="entry name" value="SEPTUM SITE-DETERMINING PROTEIN MIND HOMOLOG, CHLOROPLASTIC-RELATED"/>
    <property type="match status" value="1"/>
</dbReference>
<proteinExistence type="predicted"/>
<organism evidence="3 4">
    <name type="scientific">Ramlibacter aquaticus</name>
    <dbReference type="NCBI Taxonomy" id="2780094"/>
    <lineage>
        <taxon>Bacteria</taxon>
        <taxon>Pseudomonadati</taxon>
        <taxon>Pseudomonadota</taxon>
        <taxon>Betaproteobacteria</taxon>
        <taxon>Burkholderiales</taxon>
        <taxon>Comamonadaceae</taxon>
        <taxon>Ramlibacter</taxon>
    </lineage>
</organism>
<accession>A0ABR9SJ30</accession>
<dbReference type="Pfam" id="PF13614">
    <property type="entry name" value="AAA_31"/>
    <property type="match status" value="1"/>
</dbReference>
<reference evidence="3 4" key="1">
    <citation type="submission" date="2020-10" db="EMBL/GenBank/DDBJ databases">
        <title>Draft genome of Ramlibacter aquaticus LMG 30558.</title>
        <authorList>
            <person name="Props R."/>
        </authorList>
    </citation>
    <scope>NUCLEOTIDE SEQUENCE [LARGE SCALE GENOMIC DNA]</scope>
    <source>
        <strain evidence="3 4">LMG 30558</strain>
    </source>
</reference>
<evidence type="ECO:0000313" key="4">
    <source>
        <dbReference type="Proteomes" id="UP000715965"/>
    </source>
</evidence>